<evidence type="ECO:0000313" key="2">
    <source>
        <dbReference type="EMBL" id="OLO03390.1"/>
    </source>
</evidence>
<keyword evidence="3" id="KW-1185">Reference proteome</keyword>
<dbReference type="RefSeq" id="WP_075570991.1">
    <property type="nucleotide sequence ID" value="NZ_MSDO01000022.1"/>
</dbReference>
<evidence type="ECO:0000256" key="1">
    <source>
        <dbReference type="ARBA" id="ARBA00022679"/>
    </source>
</evidence>
<organism evidence="2 3">
    <name type="scientific">Salinicola socius</name>
    <dbReference type="NCBI Taxonomy" id="404433"/>
    <lineage>
        <taxon>Bacteria</taxon>
        <taxon>Pseudomonadati</taxon>
        <taxon>Pseudomonadota</taxon>
        <taxon>Gammaproteobacteria</taxon>
        <taxon>Oceanospirillales</taxon>
        <taxon>Halomonadaceae</taxon>
        <taxon>Salinicola</taxon>
    </lineage>
</organism>
<dbReference type="InterPro" id="IPR044855">
    <property type="entry name" value="CoA-Trfase_III_dom3_sf"/>
</dbReference>
<dbReference type="PANTHER" id="PTHR48207">
    <property type="entry name" value="SUCCINATE--HYDROXYMETHYLGLUTARATE COA-TRANSFERASE"/>
    <property type="match status" value="1"/>
</dbReference>
<dbReference type="EMBL" id="MSDO01000022">
    <property type="protein sequence ID" value="OLO03390.1"/>
    <property type="molecule type" value="Genomic_DNA"/>
</dbReference>
<sequence>MAASDNPQALAGLKVVELGQLIAGPFASKLLGEFGADVIKIEPPGTGDPLRKWRVLKDDTSLWWHVQTRNKRSLALDLRSEEGQEVVRRLVDEADIVIENFRPGTLEKWGLGWESLSERNPGLIMVRISGYGQTGPYRDRPGFGVIGEAMGGLRYLSGHPDQPSVRVGISIGDSLSALYGVIGALLALQERHRSGQGQYIDVALYESVFAMMESLIPEYDGAEVIREPSGSALPGITPSNAYPCASAEGEDEGQGEEYVLIAGNGDSIFKRLMAAIGRQDLADDPRFAHNDGRSRHAELIDGAIADWTRQHERSYVLDVLESAHVPVGYPYTAKDIVADPHYLAREMIETIQLGDGESLKVPGILPKLSRTPGRIEGGGPALGQHTRDVLDELGIDRETQNKMRERGVI</sequence>
<dbReference type="OrthoDB" id="9058532at2"/>
<dbReference type="InterPro" id="IPR023606">
    <property type="entry name" value="CoA-Trfase_III_dom_1_sf"/>
</dbReference>
<comment type="caution">
    <text evidence="2">The sequence shown here is derived from an EMBL/GenBank/DDBJ whole genome shotgun (WGS) entry which is preliminary data.</text>
</comment>
<dbReference type="Pfam" id="PF02515">
    <property type="entry name" value="CoA_transf_3"/>
    <property type="match status" value="1"/>
</dbReference>
<gene>
    <name evidence="2" type="ORF">BTW07_15040</name>
</gene>
<accession>A0A1Q8SPN1</accession>
<protein>
    <submittedName>
        <fullName evidence="2">Formyl-CoA transferase</fullName>
    </submittedName>
</protein>
<reference evidence="2 3" key="1">
    <citation type="submission" date="2016-12" db="EMBL/GenBank/DDBJ databases">
        <title>Draft genome sequences of strains Salinicola socius SMB35, Salinicola sp. MH3R3-1 and Chromohalobacter sp. SMB17 from the Verkhnekamsk potash mining region of Russia.</title>
        <authorList>
            <person name="Mavrodi D.V."/>
            <person name="Olsson B.E."/>
            <person name="Korsakova E.S."/>
            <person name="Pyankova A."/>
            <person name="Mavrodi O.V."/>
            <person name="Plotnikova E.G."/>
        </authorList>
    </citation>
    <scope>NUCLEOTIDE SEQUENCE [LARGE SCALE GENOMIC DNA]</scope>
    <source>
        <strain evidence="2 3">SMB35</strain>
    </source>
</reference>
<dbReference type="AlphaFoldDB" id="A0A1Q8SPN1"/>
<dbReference type="Gene3D" id="3.30.1540.10">
    <property type="entry name" value="formyl-coa transferase, domain 3"/>
    <property type="match status" value="1"/>
</dbReference>
<name>A0A1Q8SPN1_9GAMM</name>
<dbReference type="Gene3D" id="3.40.50.10540">
    <property type="entry name" value="Crotonobetainyl-coa:carnitine coa-transferase, domain 1"/>
    <property type="match status" value="1"/>
</dbReference>
<evidence type="ECO:0000313" key="3">
    <source>
        <dbReference type="Proteomes" id="UP000186878"/>
    </source>
</evidence>
<dbReference type="Proteomes" id="UP000186878">
    <property type="component" value="Unassembled WGS sequence"/>
</dbReference>
<dbReference type="STRING" id="404433.BTW07_15040"/>
<dbReference type="InterPro" id="IPR003673">
    <property type="entry name" value="CoA-Trfase_fam_III"/>
</dbReference>
<keyword evidence="1 2" id="KW-0808">Transferase</keyword>
<dbReference type="GO" id="GO:0008410">
    <property type="term" value="F:CoA-transferase activity"/>
    <property type="evidence" value="ECO:0007669"/>
    <property type="project" value="TreeGrafter"/>
</dbReference>
<dbReference type="SUPFAM" id="SSF89796">
    <property type="entry name" value="CoA-transferase family III (CaiB/BaiF)"/>
    <property type="match status" value="1"/>
</dbReference>
<dbReference type="PANTHER" id="PTHR48207:SF3">
    <property type="entry name" value="SUCCINATE--HYDROXYMETHYLGLUTARATE COA-TRANSFERASE"/>
    <property type="match status" value="1"/>
</dbReference>
<dbReference type="InterPro" id="IPR050483">
    <property type="entry name" value="CoA-transferase_III_domain"/>
</dbReference>
<proteinExistence type="predicted"/>